<name>A0A430RZH4_THESC</name>
<dbReference type="EMBL" id="PELW01000104">
    <property type="protein sequence ID" value="RTH26587.1"/>
    <property type="molecule type" value="Genomic_DNA"/>
</dbReference>
<organism evidence="1 2">
    <name type="scientific">Thermus scotoductus</name>
    <dbReference type="NCBI Taxonomy" id="37636"/>
    <lineage>
        <taxon>Bacteria</taxon>
        <taxon>Thermotogati</taxon>
        <taxon>Deinococcota</taxon>
        <taxon>Deinococci</taxon>
        <taxon>Thermales</taxon>
        <taxon>Thermaceae</taxon>
        <taxon>Thermus</taxon>
    </lineage>
</organism>
<accession>A0A430RZH4</accession>
<gene>
    <name evidence="1" type="ORF">CSW40_04625</name>
</gene>
<sequence length="236" mass="26492">MPQMVRLQKVEELETPLGTRLPVAWLDLGERVEVAVPMARLAEAVGYDLEPLRSLVKRDPVLISYQTIITMVRDGVPHKTAFLQRPGVLGVLAKMEVRRIQDPAKRERIIAFQRWAFEALDRLLFEEFAPAPAPKAHAALQPLFPSAPAKFKGDRATAAAMLTGNVRRRDGGLFSYAEIARITGVPRTTLQKMADRLGVRHLRYPRALPAPAKTPDAELLRLLTDVLNRLYLHLAR</sequence>
<dbReference type="RefSeq" id="WP_126212920.1">
    <property type="nucleotide sequence ID" value="NZ_PELW01000104.1"/>
</dbReference>
<evidence type="ECO:0000313" key="2">
    <source>
        <dbReference type="Proteomes" id="UP000286712"/>
    </source>
</evidence>
<protein>
    <submittedName>
        <fullName evidence="1">Uncharacterized protein</fullName>
    </submittedName>
</protein>
<comment type="caution">
    <text evidence="1">The sequence shown here is derived from an EMBL/GenBank/DDBJ whole genome shotgun (WGS) entry which is preliminary data.</text>
</comment>
<dbReference type="Proteomes" id="UP000286712">
    <property type="component" value="Unassembled WGS sequence"/>
</dbReference>
<dbReference type="AlphaFoldDB" id="A0A430RZH4"/>
<evidence type="ECO:0000313" key="1">
    <source>
        <dbReference type="EMBL" id="RTH26587.1"/>
    </source>
</evidence>
<proteinExistence type="predicted"/>
<reference evidence="1 2" key="1">
    <citation type="journal article" date="2019" name="Extremophiles">
        <title>Biogeography of thermophiles and predominance of Thermus scotoductus in domestic water heaters.</title>
        <authorList>
            <person name="Wilpiszeski R.L."/>
            <person name="Zhang Z."/>
            <person name="House C.H."/>
        </authorList>
    </citation>
    <scope>NUCLEOTIDE SEQUENCE [LARGE SCALE GENOMIC DNA]</scope>
    <source>
        <strain evidence="1 2">27_S27</strain>
    </source>
</reference>